<evidence type="ECO:0000313" key="5">
    <source>
        <dbReference type="Proteomes" id="UP000538666"/>
    </source>
</evidence>
<reference evidence="4 5" key="1">
    <citation type="submission" date="2020-08" db="EMBL/GenBank/DDBJ databases">
        <title>Genomic Encyclopedia of Type Strains, Phase IV (KMG-IV): sequencing the most valuable type-strain genomes for metagenomic binning, comparative biology and taxonomic classification.</title>
        <authorList>
            <person name="Goeker M."/>
        </authorList>
    </citation>
    <scope>NUCLEOTIDE SEQUENCE [LARGE SCALE GENOMIC DNA]</scope>
    <source>
        <strain evidence="4 5">DSM 103733</strain>
    </source>
</reference>
<dbReference type="SUPFAM" id="SSF55347">
    <property type="entry name" value="Glyceraldehyde-3-phosphate dehydrogenase-like, C-terminal domain"/>
    <property type="match status" value="1"/>
</dbReference>
<dbReference type="PANTHER" id="PTHR43708:SF5">
    <property type="entry name" value="CONSERVED EXPRESSED OXIDOREDUCTASE (EUROFUNG)-RELATED"/>
    <property type="match status" value="1"/>
</dbReference>
<protein>
    <submittedName>
        <fullName evidence="4">Putative dehydrogenase</fullName>
    </submittedName>
</protein>
<evidence type="ECO:0000313" key="4">
    <source>
        <dbReference type="EMBL" id="MBB6143405.1"/>
    </source>
</evidence>
<keyword evidence="5" id="KW-1185">Reference proteome</keyword>
<gene>
    <name evidence="4" type="ORF">HNQ77_001349</name>
</gene>
<sequence length="363" mass="39709">MISSSLDEVQEASRAAAPPMPKEPLPIVCIGSGGIVRDAHLPAYRLASFPVAAVVDVEPEKALKLAADFDVPLALGSVDEAIRQTPARRIFDLALPAGAIAGVLRQLPNGSAVLIQKPMGNNLAEAQEIVSICREKQLTAAVNFQLRYAPVMLAARKITDANLLGEVHDMEVRVSDFMPWDLWTFILSSPRLEILYHSIHYVDLVRSWFGNPSRVLARTVRNPGTPKLAPAKSVIIMDYGEWKRVFITANHNHTFVGRQHSFVQWEGTKGALHAVMGVNLDYPRGKPDSLDFASPGEPWTTLPTKGNWFPHAFIGSMGSLQAYVTGASPVLPTRVEDALDTMKVVEAAYRSSEEDGIDPETLE</sequence>
<feature type="domain" description="Gfo/Idh/MocA-like oxidoreductase N-terminal" evidence="3">
    <location>
        <begin position="27"/>
        <end position="144"/>
    </location>
</feature>
<dbReference type="Pfam" id="PF01408">
    <property type="entry name" value="GFO_IDH_MocA"/>
    <property type="match status" value="1"/>
</dbReference>
<dbReference type="Gene3D" id="3.30.360.10">
    <property type="entry name" value="Dihydrodipicolinate Reductase, domain 2"/>
    <property type="match status" value="1"/>
</dbReference>
<proteinExistence type="inferred from homology"/>
<dbReference type="InterPro" id="IPR051317">
    <property type="entry name" value="Gfo/Idh/MocA_oxidoreduct"/>
</dbReference>
<dbReference type="AlphaFoldDB" id="A0A841JSH6"/>
<dbReference type="EMBL" id="JACHEK010000002">
    <property type="protein sequence ID" value="MBB6143405.1"/>
    <property type="molecule type" value="Genomic_DNA"/>
</dbReference>
<evidence type="ECO:0000259" key="3">
    <source>
        <dbReference type="Pfam" id="PF01408"/>
    </source>
</evidence>
<evidence type="ECO:0000256" key="2">
    <source>
        <dbReference type="ARBA" id="ARBA00023002"/>
    </source>
</evidence>
<organism evidence="4 5">
    <name type="scientific">Silvibacterium bohemicum</name>
    <dbReference type="NCBI Taxonomy" id="1577686"/>
    <lineage>
        <taxon>Bacteria</taxon>
        <taxon>Pseudomonadati</taxon>
        <taxon>Acidobacteriota</taxon>
        <taxon>Terriglobia</taxon>
        <taxon>Terriglobales</taxon>
        <taxon>Acidobacteriaceae</taxon>
        <taxon>Silvibacterium</taxon>
    </lineage>
</organism>
<dbReference type="RefSeq" id="WP_082125976.1">
    <property type="nucleotide sequence ID" value="NZ_JACHEK010000002.1"/>
</dbReference>
<accession>A0A841JSH6</accession>
<dbReference type="InterPro" id="IPR036291">
    <property type="entry name" value="NAD(P)-bd_dom_sf"/>
</dbReference>
<dbReference type="Gene3D" id="3.40.50.720">
    <property type="entry name" value="NAD(P)-binding Rossmann-like Domain"/>
    <property type="match status" value="1"/>
</dbReference>
<dbReference type="GO" id="GO:0016491">
    <property type="term" value="F:oxidoreductase activity"/>
    <property type="evidence" value="ECO:0007669"/>
    <property type="project" value="UniProtKB-KW"/>
</dbReference>
<dbReference type="SUPFAM" id="SSF51735">
    <property type="entry name" value="NAD(P)-binding Rossmann-fold domains"/>
    <property type="match status" value="1"/>
</dbReference>
<comment type="similarity">
    <text evidence="1">Belongs to the Gfo/Idh/MocA family.</text>
</comment>
<name>A0A841JSH6_9BACT</name>
<evidence type="ECO:0000256" key="1">
    <source>
        <dbReference type="ARBA" id="ARBA00010928"/>
    </source>
</evidence>
<dbReference type="InterPro" id="IPR000683">
    <property type="entry name" value="Gfo/Idh/MocA-like_OxRdtase_N"/>
</dbReference>
<dbReference type="OrthoDB" id="6183734at2"/>
<dbReference type="Proteomes" id="UP000538666">
    <property type="component" value="Unassembled WGS sequence"/>
</dbReference>
<dbReference type="GO" id="GO:0000166">
    <property type="term" value="F:nucleotide binding"/>
    <property type="evidence" value="ECO:0007669"/>
    <property type="project" value="InterPro"/>
</dbReference>
<keyword evidence="2" id="KW-0560">Oxidoreductase</keyword>
<dbReference type="PANTHER" id="PTHR43708">
    <property type="entry name" value="CONSERVED EXPRESSED OXIDOREDUCTASE (EUROFUNG)"/>
    <property type="match status" value="1"/>
</dbReference>
<comment type="caution">
    <text evidence="4">The sequence shown here is derived from an EMBL/GenBank/DDBJ whole genome shotgun (WGS) entry which is preliminary data.</text>
</comment>